<dbReference type="Gene3D" id="3.30.40.10">
    <property type="entry name" value="Zinc/RING finger domain, C3HC4 (zinc finger)"/>
    <property type="match status" value="1"/>
</dbReference>
<dbReference type="SUPFAM" id="SSF49599">
    <property type="entry name" value="TRAF domain-like"/>
    <property type="match status" value="1"/>
</dbReference>
<evidence type="ECO:0000256" key="2">
    <source>
        <dbReference type="ARBA" id="ARBA00022771"/>
    </source>
</evidence>
<evidence type="ECO:0000256" key="5">
    <source>
        <dbReference type="PROSITE-ProRule" id="PRU00455"/>
    </source>
</evidence>
<evidence type="ECO:0000256" key="1">
    <source>
        <dbReference type="ARBA" id="ARBA00022723"/>
    </source>
</evidence>
<comment type="function">
    <text evidence="4">E3 ubiquitin-protein ligase that mediates ubiquitination and subsequent proteasomal degradation of target proteins. E3 ubiquitin ligases accept ubiquitin from an E2 ubiquitin-conjugating enzyme in the form of a thioester and then directly transfers the ubiquitin to targeted substrates. It probably triggers the ubiquitin-mediated degradation of different substrates.</text>
</comment>
<keyword evidence="3" id="KW-0862">Zinc</keyword>
<comment type="caution">
    <text evidence="8">The sequence shown here is derived from an EMBL/GenBank/DDBJ whole genome shotgun (WGS) entry which is preliminary data.</text>
</comment>
<keyword evidence="2 5" id="KW-0863">Zinc-finger</keyword>
<feature type="domain" description="SIAH-type" evidence="7">
    <location>
        <begin position="107"/>
        <end position="165"/>
    </location>
</feature>
<evidence type="ECO:0000256" key="6">
    <source>
        <dbReference type="SAM" id="MobiDB-lite"/>
    </source>
</evidence>
<feature type="compositionally biased region" description="Low complexity" evidence="6">
    <location>
        <begin position="19"/>
        <end position="28"/>
    </location>
</feature>
<dbReference type="Pfam" id="PF21361">
    <property type="entry name" value="Sina_ZnF"/>
    <property type="match status" value="1"/>
</dbReference>
<dbReference type="PANTHER" id="PTHR46632">
    <property type="entry name" value="E3 UBIQUITIN-PROTEIN LIGASE SINA-LIKE 4"/>
    <property type="match status" value="1"/>
</dbReference>
<sequence>MKKSSQASEASNKGKGKGKSTAPRSTTTRSRKRKHVEEQEEEQVADAVVASSTQGSNSFTALISDKDVLDCPICFDPWTIPIYQKCPTCSLQMGSIRVRALEKVLESMKVPCSHAKHGCNATFSYTSKCAHESNCIFVPCHCPHTDCDFVSSFYDLPLHFISEHDSSAAVRFSYDEPFTVTLQSEEDEAIVLQEEADDTLFVLHNFVFNLGKAVNVCCIQPDSLPKYGFQILAKSSMGSSLEWKSLTKNIQRSTVDTTFSSEFLVVPSDYFGDDLEICIRM</sequence>
<proteinExistence type="predicted"/>
<reference evidence="8 9" key="1">
    <citation type="journal article" date="2023" name="Plants (Basel)">
        <title>Bridging the Gap: Combining Genomics and Transcriptomics Approaches to Understand Stylosanthes scabra, an Orphan Legume from the Brazilian Caatinga.</title>
        <authorList>
            <person name="Ferreira-Neto J.R.C."/>
            <person name="da Silva M.D."/>
            <person name="Binneck E."/>
            <person name="de Melo N.F."/>
            <person name="da Silva R.H."/>
            <person name="de Melo A.L.T.M."/>
            <person name="Pandolfi V."/>
            <person name="Bustamante F.O."/>
            <person name="Brasileiro-Vidal A.C."/>
            <person name="Benko-Iseppon A.M."/>
        </authorList>
    </citation>
    <scope>NUCLEOTIDE SEQUENCE [LARGE SCALE GENOMIC DNA]</scope>
    <source>
        <tissue evidence="8">Leaves</tissue>
    </source>
</reference>
<protein>
    <recommendedName>
        <fullName evidence="7">SIAH-type domain-containing protein</fullName>
    </recommendedName>
</protein>
<evidence type="ECO:0000256" key="3">
    <source>
        <dbReference type="ARBA" id="ARBA00022833"/>
    </source>
</evidence>
<evidence type="ECO:0000313" key="8">
    <source>
        <dbReference type="EMBL" id="MED6193609.1"/>
    </source>
</evidence>
<accession>A0ABU6X659</accession>
<evidence type="ECO:0000313" key="9">
    <source>
        <dbReference type="Proteomes" id="UP001341840"/>
    </source>
</evidence>
<organism evidence="8 9">
    <name type="scientific">Stylosanthes scabra</name>
    <dbReference type="NCBI Taxonomy" id="79078"/>
    <lineage>
        <taxon>Eukaryota</taxon>
        <taxon>Viridiplantae</taxon>
        <taxon>Streptophyta</taxon>
        <taxon>Embryophyta</taxon>
        <taxon>Tracheophyta</taxon>
        <taxon>Spermatophyta</taxon>
        <taxon>Magnoliopsida</taxon>
        <taxon>eudicotyledons</taxon>
        <taxon>Gunneridae</taxon>
        <taxon>Pentapetalae</taxon>
        <taxon>rosids</taxon>
        <taxon>fabids</taxon>
        <taxon>Fabales</taxon>
        <taxon>Fabaceae</taxon>
        <taxon>Papilionoideae</taxon>
        <taxon>50 kb inversion clade</taxon>
        <taxon>dalbergioids sensu lato</taxon>
        <taxon>Dalbergieae</taxon>
        <taxon>Pterocarpus clade</taxon>
        <taxon>Stylosanthes</taxon>
    </lineage>
</organism>
<feature type="region of interest" description="Disordered" evidence="6">
    <location>
        <begin position="1"/>
        <end position="49"/>
    </location>
</feature>
<keyword evidence="1" id="KW-0479">Metal-binding</keyword>
<evidence type="ECO:0000256" key="4">
    <source>
        <dbReference type="ARBA" id="ARBA00024004"/>
    </source>
</evidence>
<dbReference type="InterPro" id="IPR044286">
    <property type="entry name" value="SINL_plant"/>
</dbReference>
<dbReference type="InterPro" id="IPR013010">
    <property type="entry name" value="Znf_SIAH"/>
</dbReference>
<dbReference type="PROSITE" id="PS51081">
    <property type="entry name" value="ZF_SIAH"/>
    <property type="match status" value="1"/>
</dbReference>
<evidence type="ECO:0000259" key="7">
    <source>
        <dbReference type="PROSITE" id="PS51081"/>
    </source>
</evidence>
<feature type="compositionally biased region" description="Polar residues" evidence="6">
    <location>
        <begin position="1"/>
        <end position="11"/>
    </location>
</feature>
<name>A0ABU6X659_9FABA</name>
<keyword evidence="9" id="KW-1185">Reference proteome</keyword>
<dbReference type="InterPro" id="IPR013083">
    <property type="entry name" value="Znf_RING/FYVE/PHD"/>
</dbReference>
<dbReference type="PANTHER" id="PTHR46632:SF32">
    <property type="entry name" value="SIAH-TYPE DOMAIN-CONTAINING PROTEIN"/>
    <property type="match status" value="1"/>
</dbReference>
<dbReference type="Proteomes" id="UP001341840">
    <property type="component" value="Unassembled WGS sequence"/>
</dbReference>
<dbReference type="EMBL" id="JASCZI010211518">
    <property type="protein sequence ID" value="MED6193609.1"/>
    <property type="molecule type" value="Genomic_DNA"/>
</dbReference>
<gene>
    <name evidence="8" type="ORF">PIB30_021261</name>
</gene>